<keyword evidence="1" id="KW-0472">Membrane</keyword>
<evidence type="ECO:0000313" key="3">
    <source>
        <dbReference type="EMBL" id="SHJ75624.1"/>
    </source>
</evidence>
<dbReference type="GO" id="GO:0043022">
    <property type="term" value="F:ribosome binding"/>
    <property type="evidence" value="ECO:0007669"/>
    <property type="project" value="InterPro"/>
</dbReference>
<evidence type="ECO:0000259" key="2">
    <source>
        <dbReference type="Pfam" id="PF07766"/>
    </source>
</evidence>
<dbReference type="STRING" id="683124.SAMN05444337_2549"/>
<dbReference type="OrthoDB" id="1421172at2"/>
<dbReference type="NCBIfam" id="NF040639">
    <property type="entry name" value="LETM1_rel_film"/>
    <property type="match status" value="1"/>
</dbReference>
<accession>A0A1M6LWJ2</accession>
<gene>
    <name evidence="3" type="ORF">SAMN05444337_2549</name>
</gene>
<name>A0A1M6LWJ2_9FLAO</name>
<dbReference type="Pfam" id="PF07766">
    <property type="entry name" value="LETM1_RBD"/>
    <property type="match status" value="1"/>
</dbReference>
<dbReference type="InterPro" id="IPR033122">
    <property type="entry name" value="LETM1-like_RBD"/>
</dbReference>
<evidence type="ECO:0000256" key="1">
    <source>
        <dbReference type="SAM" id="Phobius"/>
    </source>
</evidence>
<sequence length="398" mass="46611">MINPSINGWIDKFFIENKDNFIDFNKDYKAYYEQLRTSGFIYGHIVSIPLKEEISLTEYSQDEITKIALLNALYNVYCITEEDTNEANFIIAVKDFYKIIQHENYKFLKNLLPEGNIAGKVEAIINNRIQTNANFISKNFTHIITNALLFIDVLAFHYYLIHKTISSKYIKDLEMCCIQIVTLAFQVKENKSKYDELLIKVFENSLRFNKISILENTEIEDLKFENFSYLIEKLYLLDLTEMALWSDKKLEEKEVVFLNNISKKLDLPQDNLTESCANIDRFIEQYKDEIPYFNYSNPVKHFYDQTNRTVAKLITRNKNRLIKEISESKELMLLLAQSTTRDLDANEKKKVKKQLLDICKTIPSLTIFLLPGGSILLPILIKYIPQLLPSAFNENLED</sequence>
<keyword evidence="4" id="KW-1185">Reference proteome</keyword>
<proteinExistence type="predicted"/>
<dbReference type="RefSeq" id="WP_072785704.1">
    <property type="nucleotide sequence ID" value="NZ_CP045292.1"/>
</dbReference>
<protein>
    <submittedName>
        <fullName evidence="3">LETM1-like protein</fullName>
    </submittedName>
</protein>
<feature type="transmembrane region" description="Helical" evidence="1">
    <location>
        <begin position="140"/>
        <end position="161"/>
    </location>
</feature>
<keyword evidence="1" id="KW-1133">Transmembrane helix</keyword>
<evidence type="ECO:0000313" key="4">
    <source>
        <dbReference type="Proteomes" id="UP000184232"/>
    </source>
</evidence>
<dbReference type="AlphaFoldDB" id="A0A1M6LWJ2"/>
<feature type="domain" description="Letm1 RBD" evidence="2">
    <location>
        <begin position="343"/>
        <end position="395"/>
    </location>
</feature>
<reference evidence="3 4" key="1">
    <citation type="submission" date="2016-11" db="EMBL/GenBank/DDBJ databases">
        <authorList>
            <person name="Jaros S."/>
            <person name="Januszkiewicz K."/>
            <person name="Wedrychowicz H."/>
        </authorList>
    </citation>
    <scope>NUCLEOTIDE SEQUENCE [LARGE SCALE GENOMIC DNA]</scope>
    <source>
        <strain evidence="3 4">DSM 22807</strain>
    </source>
</reference>
<dbReference type="EMBL" id="FQZH01000006">
    <property type="protein sequence ID" value="SHJ75624.1"/>
    <property type="molecule type" value="Genomic_DNA"/>
</dbReference>
<organism evidence="3 4">
    <name type="scientific">Flavobacterium haoranii</name>
    <dbReference type="NCBI Taxonomy" id="683124"/>
    <lineage>
        <taxon>Bacteria</taxon>
        <taxon>Pseudomonadati</taxon>
        <taxon>Bacteroidota</taxon>
        <taxon>Flavobacteriia</taxon>
        <taxon>Flavobacteriales</taxon>
        <taxon>Flavobacteriaceae</taxon>
        <taxon>Flavobacterium</taxon>
    </lineage>
</organism>
<feature type="transmembrane region" description="Helical" evidence="1">
    <location>
        <begin position="358"/>
        <end position="381"/>
    </location>
</feature>
<dbReference type="Proteomes" id="UP000184232">
    <property type="component" value="Unassembled WGS sequence"/>
</dbReference>
<keyword evidence="1" id="KW-0812">Transmembrane</keyword>